<dbReference type="AlphaFoldDB" id="A0A0E0MD16"/>
<reference evidence="2" key="1">
    <citation type="submission" date="2015-04" db="UniProtKB">
        <authorList>
            <consortium name="EnsemblPlants"/>
        </authorList>
    </citation>
    <scope>IDENTIFICATION</scope>
</reference>
<dbReference type="HOGENOM" id="CLU_019112_4_0_1"/>
<dbReference type="PANTHER" id="PTHR33074:SF76">
    <property type="entry name" value="OS11G0569701 PROTEIN"/>
    <property type="match status" value="1"/>
</dbReference>
<keyword evidence="3" id="KW-1185">Reference proteome</keyword>
<proteinExistence type="predicted"/>
<evidence type="ECO:0000313" key="2">
    <source>
        <dbReference type="EnsemblPlants" id="OPUNC11G04450.1"/>
    </source>
</evidence>
<dbReference type="PANTHER" id="PTHR33074">
    <property type="entry name" value="EXPRESSED PROTEIN-RELATED"/>
    <property type="match status" value="1"/>
</dbReference>
<dbReference type="Gramene" id="OPUNC11G04450.1">
    <property type="protein sequence ID" value="OPUNC11G04450.1"/>
    <property type="gene ID" value="OPUNC11G04450"/>
</dbReference>
<dbReference type="Proteomes" id="UP000026962">
    <property type="component" value="Chromosome 11"/>
</dbReference>
<sequence>METLRPTATARLPSSVPAAATGGYPGWVMLEPYATFEHEVDDSEYSNSGGVKITEVASRSSDGHVVRVSFRLDAPPAASQLTFHCSPCSSYEYGAHWPSMNVVAAHGDSVHASRDALREGRRSKKWSLIGIRVPSRTGCGEVAPASSCAAAATTTRSSWWRSSEEHRRDTLEGAELVVLRSGEWSATPIIHDDGKGEELSYWETDMAVPVGDRLLCYVDLYRGVILCDDEFDEAPHRLRYVSLPVEAPAGAFDDMYDRHGSNQRYSQITTRTVSAIDGGGAGVALRFVDIFPRCCCGSKGATYCDHSSNAFVINIWTVTIDDADDMAWTMDSMIDATELWSLDAYAGIPRNFPLYPIVSIDDPNLICLIVAEERKRGTDYGVGEMVWKIMMDTSSKVMVMVMVGAIGNSHMDALTFLSKSLTALLPM</sequence>
<evidence type="ECO:0000259" key="1">
    <source>
        <dbReference type="Pfam" id="PF07762"/>
    </source>
</evidence>
<protein>
    <recommendedName>
        <fullName evidence="1">DUF1618 domain-containing protein</fullName>
    </recommendedName>
</protein>
<feature type="domain" description="DUF1618" evidence="1">
    <location>
        <begin position="218"/>
        <end position="367"/>
    </location>
</feature>
<dbReference type="EnsemblPlants" id="OPUNC11G04450.1">
    <property type="protein sequence ID" value="OPUNC11G04450.1"/>
    <property type="gene ID" value="OPUNC11G04450"/>
</dbReference>
<dbReference type="OMA" id="WRSSEEH"/>
<dbReference type="Pfam" id="PF07762">
    <property type="entry name" value="DUF1618"/>
    <property type="match status" value="1"/>
</dbReference>
<accession>A0A0E0MD16</accession>
<evidence type="ECO:0000313" key="3">
    <source>
        <dbReference type="Proteomes" id="UP000026962"/>
    </source>
</evidence>
<name>A0A0E0MD16_ORYPU</name>
<organism evidence="2">
    <name type="scientific">Oryza punctata</name>
    <name type="common">Red rice</name>
    <dbReference type="NCBI Taxonomy" id="4537"/>
    <lineage>
        <taxon>Eukaryota</taxon>
        <taxon>Viridiplantae</taxon>
        <taxon>Streptophyta</taxon>
        <taxon>Embryophyta</taxon>
        <taxon>Tracheophyta</taxon>
        <taxon>Spermatophyta</taxon>
        <taxon>Magnoliopsida</taxon>
        <taxon>Liliopsida</taxon>
        <taxon>Poales</taxon>
        <taxon>Poaceae</taxon>
        <taxon>BOP clade</taxon>
        <taxon>Oryzoideae</taxon>
        <taxon>Oryzeae</taxon>
        <taxon>Oryzinae</taxon>
        <taxon>Oryza</taxon>
    </lineage>
</organism>
<reference evidence="2" key="2">
    <citation type="submission" date="2018-05" db="EMBL/GenBank/DDBJ databases">
        <title>OpunRS2 (Oryza punctata Reference Sequence Version 2).</title>
        <authorList>
            <person name="Zhang J."/>
            <person name="Kudrna D."/>
            <person name="Lee S."/>
            <person name="Talag J."/>
            <person name="Welchert J."/>
            <person name="Wing R.A."/>
        </authorList>
    </citation>
    <scope>NUCLEOTIDE SEQUENCE [LARGE SCALE GENOMIC DNA]</scope>
</reference>
<dbReference type="InterPro" id="IPR011676">
    <property type="entry name" value="DUF1618"/>
</dbReference>